<organism evidence="1 2">
    <name type="scientific">Portunus trituberculatus</name>
    <name type="common">Swimming crab</name>
    <name type="synonym">Neptunus trituberculatus</name>
    <dbReference type="NCBI Taxonomy" id="210409"/>
    <lineage>
        <taxon>Eukaryota</taxon>
        <taxon>Metazoa</taxon>
        <taxon>Ecdysozoa</taxon>
        <taxon>Arthropoda</taxon>
        <taxon>Crustacea</taxon>
        <taxon>Multicrustacea</taxon>
        <taxon>Malacostraca</taxon>
        <taxon>Eumalacostraca</taxon>
        <taxon>Eucarida</taxon>
        <taxon>Decapoda</taxon>
        <taxon>Pleocyemata</taxon>
        <taxon>Brachyura</taxon>
        <taxon>Eubrachyura</taxon>
        <taxon>Portunoidea</taxon>
        <taxon>Portunidae</taxon>
        <taxon>Portuninae</taxon>
        <taxon>Portunus</taxon>
    </lineage>
</organism>
<evidence type="ECO:0000313" key="1">
    <source>
        <dbReference type="EMBL" id="MPC28638.1"/>
    </source>
</evidence>
<dbReference type="AlphaFoldDB" id="A0A5B7E4I0"/>
<gene>
    <name evidence="1" type="ORF">E2C01_021847</name>
</gene>
<protein>
    <submittedName>
        <fullName evidence="1">Uncharacterized protein</fullName>
    </submittedName>
</protein>
<accession>A0A5B7E4I0</accession>
<reference evidence="1 2" key="1">
    <citation type="submission" date="2019-05" db="EMBL/GenBank/DDBJ databases">
        <title>Another draft genome of Portunus trituberculatus and its Hox gene families provides insights of decapod evolution.</title>
        <authorList>
            <person name="Jeong J.-H."/>
            <person name="Song I."/>
            <person name="Kim S."/>
            <person name="Choi T."/>
            <person name="Kim D."/>
            <person name="Ryu S."/>
            <person name="Kim W."/>
        </authorList>
    </citation>
    <scope>NUCLEOTIDE SEQUENCE [LARGE SCALE GENOMIC DNA]</scope>
    <source>
        <tissue evidence="1">Muscle</tissue>
    </source>
</reference>
<name>A0A5B7E4I0_PORTR</name>
<proteinExistence type="predicted"/>
<comment type="caution">
    <text evidence="1">The sequence shown here is derived from an EMBL/GenBank/DDBJ whole genome shotgun (WGS) entry which is preliminary data.</text>
</comment>
<dbReference type="EMBL" id="VSRR010001944">
    <property type="protein sequence ID" value="MPC28638.1"/>
    <property type="molecule type" value="Genomic_DNA"/>
</dbReference>
<evidence type="ECO:0000313" key="2">
    <source>
        <dbReference type="Proteomes" id="UP000324222"/>
    </source>
</evidence>
<sequence>MGEITTSVLHDWTYTHIRDRRTQVILVRLRVGHIYVTQRYLLTGDPQPYCDDCLVPLTLRHLLVECLSLIDLRRHYLYRCRGRDSGVYFLTGPCTSMSGPRP</sequence>
<dbReference type="Proteomes" id="UP000324222">
    <property type="component" value="Unassembled WGS sequence"/>
</dbReference>
<keyword evidence="2" id="KW-1185">Reference proteome</keyword>